<gene>
    <name evidence="1" type="ORF">fugu_013787</name>
</gene>
<dbReference type="EMBL" id="SWLE01000006">
    <property type="protein sequence ID" value="TNM99223.1"/>
    <property type="molecule type" value="Genomic_DNA"/>
</dbReference>
<sequence>MHICLLLLLKGQRLPFPPLDPLDPEHWQSSDLELWLILCPVIIEQHLGRRPCPAHQGAALDLLETDAPVVGREQRRGNAVCRNQNWNRGRRMFIAQRAQSQIECKKRREG</sequence>
<keyword evidence="2" id="KW-1185">Reference proteome</keyword>
<reference evidence="1 2" key="1">
    <citation type="submission" date="2019-04" db="EMBL/GenBank/DDBJ databases">
        <title>The sequence and de novo assembly of Takifugu bimaculatus genome using PacBio and Hi-C technologies.</title>
        <authorList>
            <person name="Xu P."/>
            <person name="Liu B."/>
            <person name="Zhou Z."/>
        </authorList>
    </citation>
    <scope>NUCLEOTIDE SEQUENCE [LARGE SCALE GENOMIC DNA]</scope>
    <source>
        <strain evidence="1">TB-2018</strain>
        <tissue evidence="1">Muscle</tissue>
    </source>
</reference>
<comment type="caution">
    <text evidence="1">The sequence shown here is derived from an EMBL/GenBank/DDBJ whole genome shotgun (WGS) entry which is preliminary data.</text>
</comment>
<name>A0A4Z2C486_9TELE</name>
<proteinExistence type="predicted"/>
<dbReference type="Proteomes" id="UP000516260">
    <property type="component" value="Chromosome 14"/>
</dbReference>
<dbReference type="AlphaFoldDB" id="A0A4Z2C486"/>
<evidence type="ECO:0000313" key="1">
    <source>
        <dbReference type="EMBL" id="TNM99223.1"/>
    </source>
</evidence>
<accession>A0A4Z2C486</accession>
<organism evidence="1 2">
    <name type="scientific">Takifugu bimaculatus</name>
    <dbReference type="NCBI Taxonomy" id="433685"/>
    <lineage>
        <taxon>Eukaryota</taxon>
        <taxon>Metazoa</taxon>
        <taxon>Chordata</taxon>
        <taxon>Craniata</taxon>
        <taxon>Vertebrata</taxon>
        <taxon>Euteleostomi</taxon>
        <taxon>Actinopterygii</taxon>
        <taxon>Neopterygii</taxon>
        <taxon>Teleostei</taxon>
        <taxon>Neoteleostei</taxon>
        <taxon>Acanthomorphata</taxon>
        <taxon>Eupercaria</taxon>
        <taxon>Tetraodontiformes</taxon>
        <taxon>Tetradontoidea</taxon>
        <taxon>Tetraodontidae</taxon>
        <taxon>Takifugu</taxon>
    </lineage>
</organism>
<evidence type="ECO:0000313" key="2">
    <source>
        <dbReference type="Proteomes" id="UP000516260"/>
    </source>
</evidence>
<protein>
    <submittedName>
        <fullName evidence="1">Uncharacterized protein</fullName>
    </submittedName>
</protein>